<keyword evidence="1 4" id="KW-0479">Metal-binding</keyword>
<dbReference type="InterPro" id="IPR036855">
    <property type="entry name" value="Znf_CCCH_sf"/>
</dbReference>
<evidence type="ECO:0000256" key="2">
    <source>
        <dbReference type="ARBA" id="ARBA00022771"/>
    </source>
</evidence>
<accession>S9VNP8</accession>
<dbReference type="Proteomes" id="UP000015354">
    <property type="component" value="Unassembled WGS sequence"/>
</dbReference>
<dbReference type="InterPro" id="IPR000571">
    <property type="entry name" value="Znf_CCCH"/>
</dbReference>
<feature type="compositionally biased region" description="Polar residues" evidence="6">
    <location>
        <begin position="26"/>
        <end position="41"/>
    </location>
</feature>
<dbReference type="OrthoDB" id="410307at2759"/>
<proteinExistence type="predicted"/>
<evidence type="ECO:0000256" key="5">
    <source>
        <dbReference type="SAM" id="Coils"/>
    </source>
</evidence>
<dbReference type="GO" id="GO:0010468">
    <property type="term" value="P:regulation of gene expression"/>
    <property type="evidence" value="ECO:0007669"/>
    <property type="project" value="UniProtKB-ARBA"/>
</dbReference>
<keyword evidence="5" id="KW-0175">Coiled coil</keyword>
<feature type="region of interest" description="Disordered" evidence="6">
    <location>
        <begin position="1"/>
        <end position="52"/>
    </location>
</feature>
<dbReference type="PROSITE" id="PS50103">
    <property type="entry name" value="ZF_C3H1"/>
    <property type="match status" value="1"/>
</dbReference>
<dbReference type="AlphaFoldDB" id="S9VNP8"/>
<organism evidence="8 9">
    <name type="scientific">Strigomonas culicis</name>
    <dbReference type="NCBI Taxonomy" id="28005"/>
    <lineage>
        <taxon>Eukaryota</taxon>
        <taxon>Discoba</taxon>
        <taxon>Euglenozoa</taxon>
        <taxon>Kinetoplastea</taxon>
        <taxon>Metakinetoplastina</taxon>
        <taxon>Trypanosomatida</taxon>
        <taxon>Trypanosomatidae</taxon>
        <taxon>Strigomonadinae</taxon>
        <taxon>Strigomonas</taxon>
    </lineage>
</organism>
<comment type="caution">
    <text evidence="8">The sequence shown here is derived from an EMBL/GenBank/DDBJ whole genome shotgun (WGS) entry which is preliminary data.</text>
</comment>
<feature type="coiled-coil region" evidence="5">
    <location>
        <begin position="145"/>
        <end position="172"/>
    </location>
</feature>
<keyword evidence="2 4" id="KW-0863">Zinc-finger</keyword>
<dbReference type="EMBL" id="ATMH01004984">
    <property type="protein sequence ID" value="EPY28596.1"/>
    <property type="molecule type" value="Genomic_DNA"/>
</dbReference>
<protein>
    <submittedName>
        <fullName evidence="8">Zinc finger-domain protein</fullName>
    </submittedName>
</protein>
<sequence>MSFSVKGSDSPVQHSPMVHPYVSPQMLPQSTQQRSVPSFSLNDDHQASKRIGTDPTKYKTTICRNWEQTGTCTFRGCTFAHGVEELRAPTRTEHVSPLLHSAMSTPSMAAHNPSATNPNLEQLLEMLYAEVTRVRDVATVHIEANRALEAKLRQEQAQHELTRSQLEDKKQQCAILISLIAERNKTLKNSLTSDSEKNRKLDIFLQKCERQIIASSGILDNRTPDTKSATLPGSLENEEERVTVEDSQVEELLRALKAGQS</sequence>
<dbReference type="GO" id="GO:0051252">
    <property type="term" value="P:regulation of RNA metabolic process"/>
    <property type="evidence" value="ECO:0007669"/>
    <property type="project" value="UniProtKB-ARBA"/>
</dbReference>
<keyword evidence="3 4" id="KW-0862">Zinc</keyword>
<dbReference type="GO" id="GO:0008270">
    <property type="term" value="F:zinc ion binding"/>
    <property type="evidence" value="ECO:0007669"/>
    <property type="project" value="UniProtKB-KW"/>
</dbReference>
<feature type="zinc finger region" description="C3H1-type" evidence="4">
    <location>
        <begin position="57"/>
        <end position="84"/>
    </location>
</feature>
<dbReference type="SMART" id="SM00356">
    <property type="entry name" value="ZnF_C3H1"/>
    <property type="match status" value="1"/>
</dbReference>
<dbReference type="FunFam" id="4.10.1000.10:FF:000003">
    <property type="entry name" value="Zinc finger CCCH domain-containing protein"/>
    <property type="match status" value="1"/>
</dbReference>
<keyword evidence="9" id="KW-1185">Reference proteome</keyword>
<feature type="region of interest" description="Disordered" evidence="6">
    <location>
        <begin position="219"/>
        <end position="246"/>
    </location>
</feature>
<feature type="compositionally biased region" description="Polar residues" evidence="6">
    <location>
        <begin position="1"/>
        <end position="13"/>
    </location>
</feature>
<evidence type="ECO:0000313" key="9">
    <source>
        <dbReference type="Proteomes" id="UP000015354"/>
    </source>
</evidence>
<evidence type="ECO:0000256" key="4">
    <source>
        <dbReference type="PROSITE-ProRule" id="PRU00723"/>
    </source>
</evidence>
<name>S9VNP8_9TRYP</name>
<feature type="domain" description="C3H1-type" evidence="7">
    <location>
        <begin position="57"/>
        <end position="84"/>
    </location>
</feature>
<evidence type="ECO:0000313" key="8">
    <source>
        <dbReference type="EMBL" id="EPY28596.1"/>
    </source>
</evidence>
<gene>
    <name evidence="8" type="ORF">STCU_04984</name>
</gene>
<dbReference type="SUPFAM" id="SSF90229">
    <property type="entry name" value="CCCH zinc finger"/>
    <property type="match status" value="1"/>
</dbReference>
<dbReference type="Pfam" id="PF00642">
    <property type="entry name" value="zf-CCCH"/>
    <property type="match status" value="1"/>
</dbReference>
<reference evidence="8 9" key="1">
    <citation type="journal article" date="2013" name="PLoS ONE">
        <title>Predicting the Proteins of Angomonas deanei, Strigomonas culicis and Their Respective Endosymbionts Reveals New Aspects of the Trypanosomatidae Family.</title>
        <authorList>
            <person name="Motta M.C."/>
            <person name="Martins A.C."/>
            <person name="de Souza S.S."/>
            <person name="Catta-Preta C.M."/>
            <person name="Silva R."/>
            <person name="Klein C.C."/>
            <person name="de Almeida L.G."/>
            <person name="de Lima Cunha O."/>
            <person name="Ciapina L.P."/>
            <person name="Brocchi M."/>
            <person name="Colabardini A.C."/>
            <person name="de Araujo Lima B."/>
            <person name="Machado C.R."/>
            <person name="de Almeida Soares C.M."/>
            <person name="Probst C.M."/>
            <person name="de Menezes C.B."/>
            <person name="Thompson C.E."/>
            <person name="Bartholomeu D.C."/>
            <person name="Gradia D.F."/>
            <person name="Pavoni D.P."/>
            <person name="Grisard E.C."/>
            <person name="Fantinatti-Garboggini F."/>
            <person name="Marchini F.K."/>
            <person name="Rodrigues-Luiz G.F."/>
            <person name="Wagner G."/>
            <person name="Goldman G.H."/>
            <person name="Fietto J.L."/>
            <person name="Elias M.C."/>
            <person name="Goldman M.H."/>
            <person name="Sagot M.F."/>
            <person name="Pereira M."/>
            <person name="Stoco P.H."/>
            <person name="de Mendonca-Neto R.P."/>
            <person name="Teixeira S.M."/>
            <person name="Maciel T.E."/>
            <person name="de Oliveira Mendes T.A."/>
            <person name="Urmenyi T.P."/>
            <person name="de Souza W."/>
            <person name="Schenkman S."/>
            <person name="de Vasconcelos A.T."/>
        </authorList>
    </citation>
    <scope>NUCLEOTIDE SEQUENCE [LARGE SCALE GENOMIC DNA]</scope>
</reference>
<evidence type="ECO:0000259" key="7">
    <source>
        <dbReference type="PROSITE" id="PS50103"/>
    </source>
</evidence>
<evidence type="ECO:0000256" key="1">
    <source>
        <dbReference type="ARBA" id="ARBA00022723"/>
    </source>
</evidence>
<dbReference type="Gene3D" id="4.10.1000.10">
    <property type="entry name" value="Zinc finger, CCCH-type"/>
    <property type="match status" value="1"/>
</dbReference>
<evidence type="ECO:0000256" key="6">
    <source>
        <dbReference type="SAM" id="MobiDB-lite"/>
    </source>
</evidence>
<evidence type="ECO:0000256" key="3">
    <source>
        <dbReference type="ARBA" id="ARBA00022833"/>
    </source>
</evidence>